<protein>
    <submittedName>
        <fullName evidence="12">Carrier family protein</fullName>
    </submittedName>
</protein>
<evidence type="ECO:0000256" key="6">
    <source>
        <dbReference type="ARBA" id="ARBA00022792"/>
    </source>
</evidence>
<proteinExistence type="inferred from homology"/>
<feature type="repeat" description="Solcar" evidence="10">
    <location>
        <begin position="278"/>
        <end position="372"/>
    </location>
</feature>
<keyword evidence="13" id="KW-1185">Reference proteome</keyword>
<feature type="repeat" description="Solcar" evidence="10">
    <location>
        <begin position="181"/>
        <end position="271"/>
    </location>
</feature>
<organism evidence="12 13">
    <name type="scientific">Rhizoctonia solani 123E</name>
    <dbReference type="NCBI Taxonomy" id="1423351"/>
    <lineage>
        <taxon>Eukaryota</taxon>
        <taxon>Fungi</taxon>
        <taxon>Dikarya</taxon>
        <taxon>Basidiomycota</taxon>
        <taxon>Agaricomycotina</taxon>
        <taxon>Agaricomycetes</taxon>
        <taxon>Cantharellales</taxon>
        <taxon>Ceratobasidiaceae</taxon>
        <taxon>Rhizoctonia</taxon>
    </lineage>
</organism>
<dbReference type="SUPFAM" id="SSF103506">
    <property type="entry name" value="Mitochondrial carrier"/>
    <property type="match status" value="1"/>
</dbReference>
<keyword evidence="9 10" id="KW-0472">Membrane</keyword>
<gene>
    <name evidence="12" type="ORF">V565_056080</name>
</gene>
<feature type="repeat" description="Solcar" evidence="10">
    <location>
        <begin position="19"/>
        <end position="174"/>
    </location>
</feature>
<evidence type="ECO:0000256" key="7">
    <source>
        <dbReference type="ARBA" id="ARBA00022989"/>
    </source>
</evidence>
<dbReference type="EMBL" id="AZST01000145">
    <property type="protein sequence ID" value="KEP51776.1"/>
    <property type="molecule type" value="Genomic_DNA"/>
</dbReference>
<comment type="subcellular location">
    <subcellularLocation>
        <location evidence="1">Mitochondrion inner membrane</location>
        <topology evidence="1">Multi-pass membrane protein</topology>
    </subcellularLocation>
</comment>
<keyword evidence="8" id="KW-0496">Mitochondrion</keyword>
<evidence type="ECO:0000313" key="13">
    <source>
        <dbReference type="Proteomes" id="UP000027456"/>
    </source>
</evidence>
<dbReference type="PROSITE" id="PS50920">
    <property type="entry name" value="SOLCAR"/>
    <property type="match status" value="3"/>
</dbReference>
<reference evidence="12 13" key="1">
    <citation type="submission" date="2013-12" db="EMBL/GenBank/DDBJ databases">
        <authorList>
            <person name="Cubeta M."/>
            <person name="Pakala S."/>
            <person name="Fedorova N."/>
            <person name="Thomas E."/>
            <person name="Dean R."/>
            <person name="Jabaji S."/>
            <person name="Neate S."/>
            <person name="Toda T."/>
            <person name="Tavantzis S."/>
            <person name="Vilgalys R."/>
            <person name="Bharathan N."/>
            <person name="Pakala S."/>
            <person name="Losada L.S."/>
            <person name="Zafar N."/>
            <person name="Nierman W."/>
        </authorList>
    </citation>
    <scope>NUCLEOTIDE SEQUENCE [LARGE SCALE GENOMIC DNA]</scope>
    <source>
        <strain evidence="12 13">123E</strain>
    </source>
</reference>
<sequence length="385" mass="40673">MTSTMSANVKGKQRMIEVQPVYAKAIAAATGSTMTALTMTPFDLIKTRLQTQPTTATAPPTLFPRPPLQAKAGVSPGLASACCRPSSLPCVRNISSLAVAYPSHATLAGHSESMVCLWDGTWRSERVKGFWDAVMKVSRAEGVSGLWKGVGTSLTIAVPASTAYMLTYDYLNQSLPVLQVAPLLTPLTAGIAARTTVATIVSPLELVRTRLQSTPISPDTPHTMKSVLGGIQKMVASDGLRTLWRGLGPTLWRDVPFSGIYWAGYESGKRIANKHGYTGVEAAFGSGALSGMVAALVTMPFDTLKTRRQTALVSSAERATNPTVSLGMTGLIRHILHTEGPMALFAGLTPRVAKIAPACGIMIACYEGVGKHLSPIHPDSDEAAA</sequence>
<dbReference type="OrthoDB" id="1747031at2759"/>
<name>A0A074RXH7_9AGAM</name>
<dbReference type="Pfam" id="PF00153">
    <property type="entry name" value="Mito_carr"/>
    <property type="match status" value="4"/>
</dbReference>
<keyword evidence="7" id="KW-1133">Transmembrane helix</keyword>
<dbReference type="InterPro" id="IPR045315">
    <property type="entry name" value="Mtm1-like"/>
</dbReference>
<evidence type="ECO:0000256" key="11">
    <source>
        <dbReference type="RuleBase" id="RU000488"/>
    </source>
</evidence>
<evidence type="ECO:0000256" key="5">
    <source>
        <dbReference type="ARBA" id="ARBA00022737"/>
    </source>
</evidence>
<evidence type="ECO:0000256" key="4">
    <source>
        <dbReference type="ARBA" id="ARBA00022692"/>
    </source>
</evidence>
<comment type="caution">
    <text evidence="12">The sequence shown here is derived from an EMBL/GenBank/DDBJ whole genome shotgun (WGS) entry which is preliminary data.</text>
</comment>
<dbReference type="Proteomes" id="UP000027456">
    <property type="component" value="Unassembled WGS sequence"/>
</dbReference>
<dbReference type="AlphaFoldDB" id="A0A074RXH7"/>
<evidence type="ECO:0000256" key="9">
    <source>
        <dbReference type="ARBA" id="ARBA00023136"/>
    </source>
</evidence>
<keyword evidence="6" id="KW-0999">Mitochondrion inner membrane</keyword>
<dbReference type="PANTHER" id="PTHR45760:SF2">
    <property type="entry name" value="FI19922P1-RELATED"/>
    <property type="match status" value="1"/>
</dbReference>
<keyword evidence="4 10" id="KW-0812">Transmembrane</keyword>
<evidence type="ECO:0000256" key="10">
    <source>
        <dbReference type="PROSITE-ProRule" id="PRU00282"/>
    </source>
</evidence>
<evidence type="ECO:0000256" key="2">
    <source>
        <dbReference type="ARBA" id="ARBA00006375"/>
    </source>
</evidence>
<dbReference type="GO" id="GO:1990542">
    <property type="term" value="P:mitochondrial transmembrane transport"/>
    <property type="evidence" value="ECO:0007669"/>
    <property type="project" value="InterPro"/>
</dbReference>
<evidence type="ECO:0000256" key="8">
    <source>
        <dbReference type="ARBA" id="ARBA00023128"/>
    </source>
</evidence>
<dbReference type="HOGENOM" id="CLU_015166_0_0_1"/>
<comment type="similarity">
    <text evidence="2 11">Belongs to the mitochondrial carrier (TC 2.A.29) family.</text>
</comment>
<dbReference type="Gene3D" id="1.50.40.10">
    <property type="entry name" value="Mitochondrial carrier domain"/>
    <property type="match status" value="2"/>
</dbReference>
<keyword evidence="5" id="KW-0677">Repeat</keyword>
<evidence type="ECO:0000313" key="12">
    <source>
        <dbReference type="EMBL" id="KEP51776.1"/>
    </source>
</evidence>
<dbReference type="STRING" id="1423351.A0A074RXH7"/>
<dbReference type="InterPro" id="IPR018108">
    <property type="entry name" value="MCP_transmembrane"/>
</dbReference>
<keyword evidence="3 11" id="KW-0813">Transport</keyword>
<dbReference type="PANTHER" id="PTHR45760">
    <property type="entry name" value="FI19922P1-RELATED"/>
    <property type="match status" value="1"/>
</dbReference>
<accession>A0A074RXH7</accession>
<evidence type="ECO:0000256" key="3">
    <source>
        <dbReference type="ARBA" id="ARBA00022448"/>
    </source>
</evidence>
<dbReference type="GO" id="GO:0005743">
    <property type="term" value="C:mitochondrial inner membrane"/>
    <property type="evidence" value="ECO:0007669"/>
    <property type="project" value="UniProtKB-SubCell"/>
</dbReference>
<evidence type="ECO:0000256" key="1">
    <source>
        <dbReference type="ARBA" id="ARBA00004448"/>
    </source>
</evidence>
<dbReference type="InterPro" id="IPR023395">
    <property type="entry name" value="MCP_dom_sf"/>
</dbReference>